<dbReference type="GO" id="GO:0008932">
    <property type="term" value="F:lytic endotransglycosylase activity"/>
    <property type="evidence" value="ECO:0007669"/>
    <property type="project" value="UniProtKB-UniRule"/>
</dbReference>
<gene>
    <name evidence="7" type="primary">mltG</name>
    <name evidence="9" type="ORF">CFN78_12420</name>
</gene>
<dbReference type="AlphaFoldDB" id="A0A263D616"/>
<dbReference type="EMBL" id="NKYE01000006">
    <property type="protein sequence ID" value="OZM73027.1"/>
    <property type="molecule type" value="Genomic_DNA"/>
</dbReference>
<comment type="similarity">
    <text evidence="7">Belongs to the transglycosylase MltG family.</text>
</comment>
<dbReference type="GO" id="GO:0071555">
    <property type="term" value="P:cell wall organization"/>
    <property type="evidence" value="ECO:0007669"/>
    <property type="project" value="UniProtKB-KW"/>
</dbReference>
<keyword evidence="6 7" id="KW-0961">Cell wall biogenesis/degradation</keyword>
<feature type="region of interest" description="Disordered" evidence="8">
    <location>
        <begin position="1"/>
        <end position="106"/>
    </location>
</feature>
<dbReference type="Proteomes" id="UP000242444">
    <property type="component" value="Unassembled WGS sequence"/>
</dbReference>
<comment type="subcellular location">
    <subcellularLocation>
        <location evidence="7">Cell membrane</location>
        <topology evidence="7">Single-pass membrane protein</topology>
    </subcellularLocation>
</comment>
<feature type="compositionally biased region" description="Acidic residues" evidence="8">
    <location>
        <begin position="118"/>
        <end position="132"/>
    </location>
</feature>
<evidence type="ECO:0000256" key="7">
    <source>
        <dbReference type="HAMAP-Rule" id="MF_02065"/>
    </source>
</evidence>
<dbReference type="FunCoup" id="A0A263D616">
    <property type="interactions" value="4"/>
</dbReference>
<feature type="compositionally biased region" description="Basic and acidic residues" evidence="8">
    <location>
        <begin position="55"/>
        <end position="97"/>
    </location>
</feature>
<dbReference type="HAMAP" id="MF_02065">
    <property type="entry name" value="MltG"/>
    <property type="match status" value="1"/>
</dbReference>
<dbReference type="RefSeq" id="WP_094862885.1">
    <property type="nucleotide sequence ID" value="NZ_NKYE01000006.1"/>
</dbReference>
<organism evidence="9 10">
    <name type="scientific">Amycolatopsis antarctica</name>
    <dbReference type="NCBI Taxonomy" id="1854586"/>
    <lineage>
        <taxon>Bacteria</taxon>
        <taxon>Bacillati</taxon>
        <taxon>Actinomycetota</taxon>
        <taxon>Actinomycetes</taxon>
        <taxon>Pseudonocardiales</taxon>
        <taxon>Pseudonocardiaceae</taxon>
        <taxon>Amycolatopsis</taxon>
    </lineage>
</organism>
<comment type="caution">
    <text evidence="9">The sequence shown here is derived from an EMBL/GenBank/DDBJ whole genome shotgun (WGS) entry which is preliminary data.</text>
</comment>
<name>A0A263D616_9PSEU</name>
<evidence type="ECO:0000313" key="9">
    <source>
        <dbReference type="EMBL" id="OZM73027.1"/>
    </source>
</evidence>
<dbReference type="Gene3D" id="3.30.1490.480">
    <property type="entry name" value="Endolytic murein transglycosylase"/>
    <property type="match status" value="1"/>
</dbReference>
<keyword evidence="3 7" id="KW-1133">Transmembrane helix</keyword>
<evidence type="ECO:0000256" key="2">
    <source>
        <dbReference type="ARBA" id="ARBA00022692"/>
    </source>
</evidence>
<evidence type="ECO:0000256" key="5">
    <source>
        <dbReference type="ARBA" id="ARBA00023239"/>
    </source>
</evidence>
<keyword evidence="2 7" id="KW-0812">Transmembrane</keyword>
<accession>A0A263D616</accession>
<evidence type="ECO:0000256" key="3">
    <source>
        <dbReference type="ARBA" id="ARBA00022989"/>
    </source>
</evidence>
<dbReference type="Pfam" id="PF02618">
    <property type="entry name" value="YceG"/>
    <property type="match status" value="1"/>
</dbReference>
<dbReference type="GO" id="GO:0005886">
    <property type="term" value="C:plasma membrane"/>
    <property type="evidence" value="ECO:0007669"/>
    <property type="project" value="UniProtKB-SubCell"/>
</dbReference>
<proteinExistence type="inferred from homology"/>
<feature type="transmembrane region" description="Helical" evidence="7">
    <location>
        <begin position="152"/>
        <end position="173"/>
    </location>
</feature>
<dbReference type="OrthoDB" id="9814591at2"/>
<keyword evidence="1 7" id="KW-1003">Cell membrane</keyword>
<feature type="region of interest" description="Disordered" evidence="8">
    <location>
        <begin position="118"/>
        <end position="148"/>
    </location>
</feature>
<feature type="compositionally biased region" description="Basic and acidic residues" evidence="8">
    <location>
        <begin position="133"/>
        <end position="143"/>
    </location>
</feature>
<keyword evidence="10" id="KW-1185">Reference proteome</keyword>
<keyword evidence="5 7" id="KW-0456">Lyase</keyword>
<evidence type="ECO:0000256" key="4">
    <source>
        <dbReference type="ARBA" id="ARBA00023136"/>
    </source>
</evidence>
<dbReference type="PANTHER" id="PTHR30518">
    <property type="entry name" value="ENDOLYTIC MUREIN TRANSGLYCOSYLASE"/>
    <property type="match status" value="1"/>
</dbReference>
<dbReference type="InterPro" id="IPR003770">
    <property type="entry name" value="MLTG-like"/>
</dbReference>
<evidence type="ECO:0000256" key="6">
    <source>
        <dbReference type="ARBA" id="ARBA00023316"/>
    </source>
</evidence>
<reference evidence="9 10" key="1">
    <citation type="submission" date="2017-07" db="EMBL/GenBank/DDBJ databases">
        <title>Amycolatopsis antarcticus sp. nov., isolated from the surface of an Antarcticus brown macroalga.</title>
        <authorList>
            <person name="Wang J."/>
            <person name="Leiva S."/>
            <person name="Huang J."/>
            <person name="Huang Y."/>
        </authorList>
    </citation>
    <scope>NUCLEOTIDE SEQUENCE [LARGE SCALE GENOMIC DNA]</scope>
    <source>
        <strain evidence="9 10">AU-G6</strain>
    </source>
</reference>
<sequence length="519" mass="56036">MPQGPPPGARPNRHHRPPSPAEPGEDGLGILGRRPPAHGREPGPPPDETPTEVLFVEHGRSIGDALDDRGPQAGPQHDDGFHDEGPAGRYQDDRYQDDGYEDDGYYEDDFYEDEFYDEEYDDEEKAEPEYFEDERPEKREGPPRRGKRGKRALGWFAAVAVIVLLAGGAWFGARELLGFGFEDYEGAGESDILVQVTDGDSTNAIAAKLDEADVVASAKAFVEASEDDQKVRSVQPGYYVLKTKMSGTGAVNRLVDPTARVGQMQVRGGTQLDDITQPDGTVTPGVIALLSKASCAELNGQSTCVSPEDLRSAIAEADLAALGAPQWAVEAAGRADPARRIEGLVAPGVYDVKPGSDAKTILGDVLGASALRLQTAGLPDEAGATGQTPYQVLVIASLIEREAVKQDFDKVSRVIYNRIAQDMKLELDSTVNYALDRPVVRTNPEDRERAGPYNTYATGGLPPTPISAPSKEAITAAEKPAQGEWLFFVKCEKNGLSCFAATNEEHNQNRRDAQARGAY</sequence>
<evidence type="ECO:0000256" key="8">
    <source>
        <dbReference type="SAM" id="MobiDB-lite"/>
    </source>
</evidence>
<dbReference type="InParanoid" id="A0A263D616"/>
<dbReference type="PANTHER" id="PTHR30518:SF2">
    <property type="entry name" value="ENDOLYTIC MUREIN TRANSGLYCOSYLASE"/>
    <property type="match status" value="1"/>
</dbReference>
<dbReference type="GO" id="GO:0009252">
    <property type="term" value="P:peptidoglycan biosynthetic process"/>
    <property type="evidence" value="ECO:0007669"/>
    <property type="project" value="UniProtKB-UniRule"/>
</dbReference>
<dbReference type="EC" id="4.2.2.29" evidence="7"/>
<protein>
    <recommendedName>
        <fullName evidence="7">Endolytic murein transglycosylase</fullName>
        <ecNumber evidence="7">4.2.2.29</ecNumber>
    </recommendedName>
    <alternativeName>
        <fullName evidence="7">Peptidoglycan lytic transglycosylase</fullName>
    </alternativeName>
    <alternativeName>
        <fullName evidence="7">Peptidoglycan polymerization terminase</fullName>
    </alternativeName>
</protein>
<evidence type="ECO:0000256" key="1">
    <source>
        <dbReference type="ARBA" id="ARBA00022475"/>
    </source>
</evidence>
<dbReference type="NCBIfam" id="TIGR00247">
    <property type="entry name" value="endolytic transglycosylase MltG"/>
    <property type="match status" value="1"/>
</dbReference>
<feature type="site" description="Important for catalytic activity" evidence="7">
    <location>
        <position position="402"/>
    </location>
</feature>
<comment type="function">
    <text evidence="7">Functions as a peptidoglycan terminase that cleaves nascent peptidoglycan strands endolytically to terminate their elongation.</text>
</comment>
<comment type="catalytic activity">
    <reaction evidence="7">
        <text>a peptidoglycan chain = a peptidoglycan chain with N-acetyl-1,6-anhydromuramyl-[peptide] at the reducing end + a peptidoglycan chain with N-acetylglucosamine at the non-reducing end.</text>
        <dbReference type="EC" id="4.2.2.29"/>
    </reaction>
</comment>
<evidence type="ECO:0000313" key="10">
    <source>
        <dbReference type="Proteomes" id="UP000242444"/>
    </source>
</evidence>
<keyword evidence="4 7" id="KW-0472">Membrane</keyword>
<feature type="region of interest" description="Disordered" evidence="8">
    <location>
        <begin position="444"/>
        <end position="464"/>
    </location>
</feature>